<evidence type="ECO:0000313" key="4">
    <source>
        <dbReference type="EMBL" id="CAE0257399.1"/>
    </source>
</evidence>
<proteinExistence type="predicted"/>
<organism evidence="2">
    <name type="scientific">Palpitomonas bilix</name>
    <dbReference type="NCBI Taxonomy" id="652834"/>
    <lineage>
        <taxon>Eukaryota</taxon>
        <taxon>Eukaryota incertae sedis</taxon>
    </lineage>
</organism>
<accession>A0A7S3G7W0</accession>
<evidence type="ECO:0000313" key="2">
    <source>
        <dbReference type="EMBL" id="CAE0257397.1"/>
    </source>
</evidence>
<dbReference type="EMBL" id="HBIB01030360">
    <property type="protein sequence ID" value="CAE0257399.1"/>
    <property type="molecule type" value="Transcribed_RNA"/>
</dbReference>
<evidence type="ECO:0000313" key="3">
    <source>
        <dbReference type="EMBL" id="CAE0257398.1"/>
    </source>
</evidence>
<protein>
    <submittedName>
        <fullName evidence="2">Uncharacterized protein</fullName>
    </submittedName>
</protein>
<feature type="region of interest" description="Disordered" evidence="1">
    <location>
        <begin position="532"/>
        <end position="558"/>
    </location>
</feature>
<dbReference type="EMBL" id="HBIB01030357">
    <property type="protein sequence ID" value="CAE0257397.1"/>
    <property type="molecule type" value="Transcribed_RNA"/>
</dbReference>
<dbReference type="AlphaFoldDB" id="A0A7S3G7W0"/>
<evidence type="ECO:0000256" key="1">
    <source>
        <dbReference type="SAM" id="MobiDB-lite"/>
    </source>
</evidence>
<feature type="compositionally biased region" description="Basic and acidic residues" evidence="1">
    <location>
        <begin position="543"/>
        <end position="558"/>
    </location>
</feature>
<gene>
    <name evidence="2" type="ORF">PBIL07802_LOCUS19656</name>
    <name evidence="3" type="ORF">PBIL07802_LOCUS19657</name>
    <name evidence="4" type="ORF">PBIL07802_LOCUS19658</name>
</gene>
<name>A0A7S3G7W0_9EUKA</name>
<reference evidence="2" key="1">
    <citation type="submission" date="2021-01" db="EMBL/GenBank/DDBJ databases">
        <authorList>
            <person name="Corre E."/>
            <person name="Pelletier E."/>
            <person name="Niang G."/>
            <person name="Scheremetjew M."/>
            <person name="Finn R."/>
            <person name="Kale V."/>
            <person name="Holt S."/>
            <person name="Cochrane G."/>
            <person name="Meng A."/>
            <person name="Brown T."/>
            <person name="Cohen L."/>
        </authorList>
    </citation>
    <scope>NUCLEOTIDE SEQUENCE</scope>
    <source>
        <strain evidence="2">NIES-2562</strain>
    </source>
</reference>
<dbReference type="EMBL" id="HBIB01030358">
    <property type="protein sequence ID" value="CAE0257398.1"/>
    <property type="molecule type" value="Transcribed_RNA"/>
</dbReference>
<sequence length="810" mass="89703">MFIRSWRLSVFHRSCQMIDELWASCSPISEFGKEKSLVSMASELYDRTRQEISLFVQYLNASADAFDRNLIVNTQSSYKLLENCEARGFYVGSPLSLSIIQKHDVAHNLYIEYSEKLAMCFLRIGFEGEGQKLEGTSRMASLLWTENADMKLSVREQDRIDARDLLHYVQQYEGFSRDGWDVLAWNSLEKLRKLPGNDVAHMLEYSLPAIRHGALVGIPDLKLLHLQDEIERCAHALQDKDLNTMDSPSTSCLPGVMTHDLSTIAVLENMVTDCDSLEEGSVFSVRIALHSLLPRRIEIDGMRLVFGIEAPESSGDRILKQGVRLSSSLLLQDEDSTFAEKIVNGFSISCNCRFLEPGRNECVLSGEVPNIVYSFARAELFSIAIGKLRLLHTVEETKHMLLRRFVRPSRASLPLEVSLPEAVLVNEVCEASIKVGPIQAPHQAVAIEIEVSPKLAVSTDSCAVLQRNESEAQSVAVHIISSNKATINLGELDAREGGLVALKVSACESGLAEVSVTLRALRKRLDLGGRSRRATYSVPDSSNPRDEPRRGSFSYERHPLDEVDCRDETVESVEEIRTSNSSLRVSDAPIISATFGSVNRVEGSLSMSQVCRVQIANKNDKDISVSSIELAGEARPWKNCSLHDSFVVPKWGYYNAVFTDTWSEEISKQQVCNVKLLWRLPGVNQLLEKISVVEQELDSDVMVSRNPAHKGDQVVVTFTLPATVMSASWHVHSSSGLALAGRTQGTWNSRAHNTKICITAIALQVGNHSIDFEAACARKGEESSSFSISGTIAVVPKSSQGVVASWIEQT</sequence>